<dbReference type="AlphaFoldDB" id="A0A5C5YUT3"/>
<keyword evidence="1" id="KW-1133">Transmembrane helix</keyword>
<name>A0A5C5YUT3_9BACT</name>
<dbReference type="RefSeq" id="WP_231956346.1">
    <property type="nucleotide sequence ID" value="NZ_SJPO01000002.1"/>
</dbReference>
<reference evidence="2 3" key="1">
    <citation type="submission" date="2019-02" db="EMBL/GenBank/DDBJ databases">
        <title>Deep-cultivation of Planctomycetes and their phenomic and genomic characterization uncovers novel biology.</title>
        <authorList>
            <person name="Wiegand S."/>
            <person name="Jogler M."/>
            <person name="Boedeker C."/>
            <person name="Pinto D."/>
            <person name="Vollmers J."/>
            <person name="Rivas-Marin E."/>
            <person name="Kohn T."/>
            <person name="Peeters S.H."/>
            <person name="Heuer A."/>
            <person name="Rast P."/>
            <person name="Oberbeckmann S."/>
            <person name="Bunk B."/>
            <person name="Jeske O."/>
            <person name="Meyerdierks A."/>
            <person name="Storesund J.E."/>
            <person name="Kallscheuer N."/>
            <person name="Luecker S."/>
            <person name="Lage O.M."/>
            <person name="Pohl T."/>
            <person name="Merkel B.J."/>
            <person name="Hornburger P."/>
            <person name="Mueller R.-W."/>
            <person name="Bruemmer F."/>
            <person name="Labrenz M."/>
            <person name="Spormann A.M."/>
            <person name="Op Den Camp H."/>
            <person name="Overmann J."/>
            <person name="Amann R."/>
            <person name="Jetten M.S.M."/>
            <person name="Mascher T."/>
            <person name="Medema M.H."/>
            <person name="Devos D.P."/>
            <person name="Kaster A.-K."/>
            <person name="Ovreas L."/>
            <person name="Rohde M."/>
            <person name="Galperin M.Y."/>
            <person name="Jogler C."/>
        </authorList>
    </citation>
    <scope>NUCLEOTIDE SEQUENCE [LARGE SCALE GENOMIC DNA]</scope>
    <source>
        <strain evidence="2 3">Pla123a</strain>
    </source>
</reference>
<protein>
    <submittedName>
        <fullName evidence="2">Uncharacterized protein</fullName>
    </submittedName>
</protein>
<evidence type="ECO:0000313" key="3">
    <source>
        <dbReference type="Proteomes" id="UP000318478"/>
    </source>
</evidence>
<keyword evidence="3" id="KW-1185">Reference proteome</keyword>
<dbReference type="Proteomes" id="UP000318478">
    <property type="component" value="Unassembled WGS sequence"/>
</dbReference>
<gene>
    <name evidence="2" type="ORF">Pla123a_13740</name>
</gene>
<keyword evidence="1" id="KW-0812">Transmembrane</keyword>
<organism evidence="2 3">
    <name type="scientific">Posidoniimonas polymericola</name>
    <dbReference type="NCBI Taxonomy" id="2528002"/>
    <lineage>
        <taxon>Bacteria</taxon>
        <taxon>Pseudomonadati</taxon>
        <taxon>Planctomycetota</taxon>
        <taxon>Planctomycetia</taxon>
        <taxon>Pirellulales</taxon>
        <taxon>Lacipirellulaceae</taxon>
        <taxon>Posidoniimonas</taxon>
    </lineage>
</organism>
<keyword evidence="1" id="KW-0472">Membrane</keyword>
<evidence type="ECO:0000313" key="2">
    <source>
        <dbReference type="EMBL" id="TWT78580.1"/>
    </source>
</evidence>
<comment type="caution">
    <text evidence="2">The sequence shown here is derived from an EMBL/GenBank/DDBJ whole genome shotgun (WGS) entry which is preliminary data.</text>
</comment>
<evidence type="ECO:0000256" key="1">
    <source>
        <dbReference type="SAM" id="Phobius"/>
    </source>
</evidence>
<proteinExistence type="predicted"/>
<accession>A0A5C5YUT3</accession>
<sequence>MKAISSSIIVLAGAILIGAGVQHNAYEWAAIVGLVVGAIGLGAWLGYLGFWDWILSGPPQASDNNAESDP</sequence>
<feature type="transmembrane region" description="Helical" evidence="1">
    <location>
        <begin position="28"/>
        <end position="50"/>
    </location>
</feature>
<dbReference type="EMBL" id="SJPO01000002">
    <property type="protein sequence ID" value="TWT78580.1"/>
    <property type="molecule type" value="Genomic_DNA"/>
</dbReference>